<dbReference type="GO" id="GO:0071269">
    <property type="term" value="P:L-homocysteine biosynthetic process"/>
    <property type="evidence" value="ECO:0007669"/>
    <property type="project" value="TreeGrafter"/>
</dbReference>
<dbReference type="Pfam" id="PF22475">
    <property type="entry name" value="YhfS-like_C"/>
    <property type="match status" value="1"/>
</dbReference>
<dbReference type="GO" id="GO:0003961">
    <property type="term" value="F:O-acetylhomoserine aminocarboxypropyltransferase activity"/>
    <property type="evidence" value="ECO:0007669"/>
    <property type="project" value="TreeGrafter"/>
</dbReference>
<evidence type="ECO:0000259" key="2">
    <source>
        <dbReference type="Pfam" id="PF22475"/>
    </source>
</evidence>
<feature type="domain" description="Aminotransferase class V" evidence="1">
    <location>
        <begin position="53"/>
        <end position="227"/>
    </location>
</feature>
<dbReference type="Gene3D" id="3.40.640.10">
    <property type="entry name" value="Type I PLP-dependent aspartate aminotransferase-like (Major domain)"/>
    <property type="match status" value="1"/>
</dbReference>
<proteinExistence type="predicted"/>
<protein>
    <submittedName>
        <fullName evidence="3">Aminotransferase class V-fold PLP-dependent enzyme</fullName>
    </submittedName>
</protein>
<dbReference type="EMBL" id="RYZZ01000038">
    <property type="protein sequence ID" value="RUQ25840.1"/>
    <property type="molecule type" value="Genomic_DNA"/>
</dbReference>
<gene>
    <name evidence="3" type="ORF">ELQ35_19745</name>
</gene>
<organism evidence="3 4">
    <name type="scientific">Peribacillus cavernae</name>
    <dbReference type="NCBI Taxonomy" id="1674310"/>
    <lineage>
        <taxon>Bacteria</taxon>
        <taxon>Bacillati</taxon>
        <taxon>Bacillota</taxon>
        <taxon>Bacilli</taxon>
        <taxon>Bacillales</taxon>
        <taxon>Bacillaceae</taxon>
        <taxon>Peribacillus</taxon>
    </lineage>
</organism>
<dbReference type="GO" id="GO:0005737">
    <property type="term" value="C:cytoplasm"/>
    <property type="evidence" value="ECO:0007669"/>
    <property type="project" value="TreeGrafter"/>
</dbReference>
<dbReference type="InterPro" id="IPR054718">
    <property type="entry name" value="YhfS-like_C"/>
</dbReference>
<sequence>MQTFPLKSLSMEVAQQKQFQLIDIITRYFRGDEILSLGDLGVVRGMNKPRYTKKVEEILADFFQVERAMLVRGAGTGALRYGFMSFLKPGDHILVHDAPIYPTSKTTLDSMGIEAIPVDFHQEEKVKKVIQLHPDLKGALIQHTRQKMDDHYDIGTVIGYIRSMNPSIYIITDDNYAAMKVEEVGVQAGADLTTFSLFKLLGPEGIGLIIGKEDLIRKIEKMNYSGGSQVQGYEALEGLRGLVYAPVMLAIQADVNEKLVSILNQGTVSGVKCAFLANAQSKVVLVELTEPIAEDVLYYANELGAAPYPVGAESKYEFVPMFYRVSNTFLTSDPTLNKKMIRINPLRSGTDTIIRILHLSIQKAQAKRQ</sequence>
<dbReference type="Pfam" id="PF00266">
    <property type="entry name" value="Aminotran_5"/>
    <property type="match status" value="1"/>
</dbReference>
<dbReference type="InterPro" id="IPR015424">
    <property type="entry name" value="PyrdxlP-dep_Trfase"/>
</dbReference>
<dbReference type="InterPro" id="IPR015421">
    <property type="entry name" value="PyrdxlP-dep_Trfase_major"/>
</dbReference>
<dbReference type="AlphaFoldDB" id="A0A3S0VUY1"/>
<evidence type="ECO:0000313" key="3">
    <source>
        <dbReference type="EMBL" id="RUQ25840.1"/>
    </source>
</evidence>
<evidence type="ECO:0000259" key="1">
    <source>
        <dbReference type="Pfam" id="PF00266"/>
    </source>
</evidence>
<dbReference type="GO" id="GO:0004124">
    <property type="term" value="F:cysteine synthase activity"/>
    <property type="evidence" value="ECO:0007669"/>
    <property type="project" value="TreeGrafter"/>
</dbReference>
<evidence type="ECO:0000313" key="4">
    <source>
        <dbReference type="Proteomes" id="UP000267430"/>
    </source>
</evidence>
<dbReference type="Proteomes" id="UP000267430">
    <property type="component" value="Unassembled WGS sequence"/>
</dbReference>
<keyword evidence="4" id="KW-1185">Reference proteome</keyword>
<reference evidence="3 4" key="1">
    <citation type="submission" date="2018-12" db="EMBL/GenBank/DDBJ databases">
        <title>Bacillus chawlae sp. nov., Bacillus glennii sp. nov., and Bacillus saganii sp. nov. Isolated from the Vehicle Assembly Building at Kennedy Space Center where the Viking Spacecraft were Assembled.</title>
        <authorList>
            <person name="Seuylemezian A."/>
            <person name="Vaishampayan P."/>
        </authorList>
    </citation>
    <scope>NUCLEOTIDE SEQUENCE [LARGE SCALE GENOMIC DNA]</scope>
    <source>
        <strain evidence="3 4">L5</strain>
    </source>
</reference>
<dbReference type="OrthoDB" id="9787096at2"/>
<accession>A0A3S0VUY1</accession>
<keyword evidence="3" id="KW-0032">Aminotransferase</keyword>
<dbReference type="PANTHER" id="PTHR43797">
    <property type="entry name" value="HOMOCYSTEINE/CYSTEINE SYNTHASE"/>
    <property type="match status" value="1"/>
</dbReference>
<keyword evidence="3" id="KW-0808">Transferase</keyword>
<dbReference type="SUPFAM" id="SSF53383">
    <property type="entry name" value="PLP-dependent transferases"/>
    <property type="match status" value="1"/>
</dbReference>
<dbReference type="GO" id="GO:0006535">
    <property type="term" value="P:cysteine biosynthetic process from serine"/>
    <property type="evidence" value="ECO:0007669"/>
    <property type="project" value="TreeGrafter"/>
</dbReference>
<dbReference type="Gene3D" id="3.90.1150.130">
    <property type="match status" value="1"/>
</dbReference>
<dbReference type="GO" id="GO:0008483">
    <property type="term" value="F:transaminase activity"/>
    <property type="evidence" value="ECO:0007669"/>
    <property type="project" value="UniProtKB-KW"/>
</dbReference>
<dbReference type="InterPro" id="IPR000192">
    <property type="entry name" value="Aminotrans_V_dom"/>
</dbReference>
<comment type="caution">
    <text evidence="3">The sequence shown here is derived from an EMBL/GenBank/DDBJ whole genome shotgun (WGS) entry which is preliminary data.</text>
</comment>
<dbReference type="PANTHER" id="PTHR43797:SF2">
    <property type="entry name" value="HOMOCYSTEINE_CYSTEINE SYNTHASE"/>
    <property type="match status" value="1"/>
</dbReference>
<dbReference type="RefSeq" id="WP_126866914.1">
    <property type="nucleotide sequence ID" value="NZ_JAUSTX010000027.1"/>
</dbReference>
<dbReference type="InterPro" id="IPR006235">
    <property type="entry name" value="OAc-hSer/O-AcSer_sulfhydrylase"/>
</dbReference>
<name>A0A3S0VUY1_9BACI</name>
<feature type="domain" description="YhfS-like C-terminal" evidence="2">
    <location>
        <begin position="257"/>
        <end position="357"/>
    </location>
</feature>